<dbReference type="Gene3D" id="1.10.630.10">
    <property type="entry name" value="Cytochrome P450"/>
    <property type="match status" value="1"/>
</dbReference>
<evidence type="ECO:0000256" key="6">
    <source>
        <dbReference type="ARBA" id="ARBA00023033"/>
    </source>
</evidence>
<dbReference type="GO" id="GO:0036199">
    <property type="term" value="F:cholest-4-en-3-one 26-monooxygenase activity"/>
    <property type="evidence" value="ECO:0007669"/>
    <property type="project" value="TreeGrafter"/>
</dbReference>
<dbReference type="KEGG" id="psyo:PB01_17125"/>
<protein>
    <submittedName>
        <fullName evidence="8">Cytochrome P450</fullName>
    </submittedName>
</protein>
<keyword evidence="3 7" id="KW-0479">Metal-binding</keyword>
<dbReference type="EMBL" id="CP031223">
    <property type="protein sequence ID" value="QFG00387.1"/>
    <property type="molecule type" value="Genomic_DNA"/>
</dbReference>
<keyword evidence="6 7" id="KW-0503">Monooxygenase</keyword>
<evidence type="ECO:0000313" key="8">
    <source>
        <dbReference type="EMBL" id="QFG00387.1"/>
    </source>
</evidence>
<proteinExistence type="inferred from homology"/>
<evidence type="ECO:0000256" key="3">
    <source>
        <dbReference type="ARBA" id="ARBA00022723"/>
    </source>
</evidence>
<dbReference type="InterPro" id="IPR036396">
    <property type="entry name" value="Cyt_P450_sf"/>
</dbReference>
<keyword evidence="4 7" id="KW-0560">Oxidoreductase</keyword>
<dbReference type="GO" id="GO:0006707">
    <property type="term" value="P:cholesterol catabolic process"/>
    <property type="evidence" value="ECO:0007669"/>
    <property type="project" value="TreeGrafter"/>
</dbReference>
<dbReference type="OrthoDB" id="9801155at2"/>
<evidence type="ECO:0000256" key="7">
    <source>
        <dbReference type="RuleBase" id="RU000461"/>
    </source>
</evidence>
<dbReference type="Proteomes" id="UP000325517">
    <property type="component" value="Chromosome"/>
</dbReference>
<accession>A0A5J6SQT7</accession>
<reference evidence="8 9" key="1">
    <citation type="submission" date="2018-07" db="EMBL/GenBank/DDBJ databases">
        <title>Complete genome sequence of Psychrobacillus sp. PB01, isolated from iceberg, and comparative genome analysis of Psychrobacillus strains.</title>
        <authorList>
            <person name="Lee P.C."/>
        </authorList>
    </citation>
    <scope>NUCLEOTIDE SEQUENCE [LARGE SCALE GENOMIC DNA]</scope>
    <source>
        <strain evidence="8 9">PB01</strain>
    </source>
</reference>
<sequence>MCSNEITGTDKKIDLMNLDLFELEEADDALKYLRENEPVYWNSVGETKGFWSITRYNDIVDIWKNFEYFTSEKGNMLRLFGNEDPAGGKMMVVTDPPNHQKIRRLHSKGMNPNSIKNLIPEIKYFVKGLFDEVPLNKSFDFVDKIAAKIPVSVTCGLLGIPKEDWNMIADLCRSCLAAEDSEFWKGYSLEETLTKVNGDLFFYLIDLVRKKRKNLSDDLISRLIQGEIDGVTLDDQTIALNLFSFILGGTETTKYAAAGGIAALIDYPEEMKKIEENRELLPSAIEEILRWTTPNIHVTRVATRDLILHGNNIKEGETLALWVTSANRDEEVFENSYQFNVSRTENRHITFGAGHHFCFGAQVAKMELTILLEEMLNRNYQISHAGKRERLRSNFLAGYKHLPLIFHT</sequence>
<dbReference type="PRINTS" id="PR00359">
    <property type="entry name" value="BP450"/>
</dbReference>
<evidence type="ECO:0000256" key="2">
    <source>
        <dbReference type="ARBA" id="ARBA00022617"/>
    </source>
</evidence>
<name>A0A5J6SQT7_9BACI</name>
<organism evidence="8 9">
    <name type="scientific">Psychrobacillus glaciei</name>
    <dbReference type="NCBI Taxonomy" id="2283160"/>
    <lineage>
        <taxon>Bacteria</taxon>
        <taxon>Bacillati</taxon>
        <taxon>Bacillota</taxon>
        <taxon>Bacilli</taxon>
        <taxon>Bacillales</taxon>
        <taxon>Bacillaceae</taxon>
        <taxon>Psychrobacillus</taxon>
    </lineage>
</organism>
<dbReference type="Pfam" id="PF00067">
    <property type="entry name" value="p450"/>
    <property type="match status" value="1"/>
</dbReference>
<evidence type="ECO:0000313" key="9">
    <source>
        <dbReference type="Proteomes" id="UP000325517"/>
    </source>
</evidence>
<dbReference type="InterPro" id="IPR017972">
    <property type="entry name" value="Cyt_P450_CS"/>
</dbReference>
<comment type="similarity">
    <text evidence="1 7">Belongs to the cytochrome P450 family.</text>
</comment>
<dbReference type="SUPFAM" id="SSF48264">
    <property type="entry name" value="Cytochrome P450"/>
    <property type="match status" value="1"/>
</dbReference>
<gene>
    <name evidence="8" type="ORF">PB01_17125</name>
</gene>
<evidence type="ECO:0000256" key="1">
    <source>
        <dbReference type="ARBA" id="ARBA00010617"/>
    </source>
</evidence>
<evidence type="ECO:0000256" key="5">
    <source>
        <dbReference type="ARBA" id="ARBA00023004"/>
    </source>
</evidence>
<dbReference type="GO" id="GO:0020037">
    <property type="term" value="F:heme binding"/>
    <property type="evidence" value="ECO:0007669"/>
    <property type="project" value="InterPro"/>
</dbReference>
<dbReference type="GO" id="GO:0005506">
    <property type="term" value="F:iron ion binding"/>
    <property type="evidence" value="ECO:0007669"/>
    <property type="project" value="InterPro"/>
</dbReference>
<keyword evidence="9" id="KW-1185">Reference proteome</keyword>
<dbReference type="PROSITE" id="PS00086">
    <property type="entry name" value="CYTOCHROME_P450"/>
    <property type="match status" value="1"/>
</dbReference>
<dbReference type="PANTHER" id="PTHR46696:SF4">
    <property type="entry name" value="BIOTIN BIOSYNTHESIS CYTOCHROME P450"/>
    <property type="match status" value="1"/>
</dbReference>
<dbReference type="PANTHER" id="PTHR46696">
    <property type="entry name" value="P450, PUTATIVE (EUROFUNG)-RELATED"/>
    <property type="match status" value="1"/>
</dbReference>
<keyword evidence="5 7" id="KW-0408">Iron</keyword>
<dbReference type="GO" id="GO:0008395">
    <property type="term" value="F:steroid hydroxylase activity"/>
    <property type="evidence" value="ECO:0007669"/>
    <property type="project" value="TreeGrafter"/>
</dbReference>
<dbReference type="InterPro" id="IPR001128">
    <property type="entry name" value="Cyt_P450"/>
</dbReference>
<keyword evidence="2 7" id="KW-0349">Heme</keyword>
<dbReference type="AlphaFoldDB" id="A0A5J6SQT7"/>
<dbReference type="RefSeq" id="WP_151701270.1">
    <property type="nucleotide sequence ID" value="NZ_CP031223.1"/>
</dbReference>
<dbReference type="InterPro" id="IPR002397">
    <property type="entry name" value="Cyt_P450_B"/>
</dbReference>
<evidence type="ECO:0000256" key="4">
    <source>
        <dbReference type="ARBA" id="ARBA00023002"/>
    </source>
</evidence>
<dbReference type="FunFam" id="1.10.630.10:FF:000018">
    <property type="entry name" value="Cytochrome P450 monooxygenase"/>
    <property type="match status" value="1"/>
</dbReference>